<dbReference type="Gene3D" id="2.50.20.10">
    <property type="entry name" value="Lipoprotein localisation LolA/LolB/LppX"/>
    <property type="match status" value="1"/>
</dbReference>
<evidence type="ECO:0000313" key="1">
    <source>
        <dbReference type="EMBL" id="CCF99779.1"/>
    </source>
</evidence>
<gene>
    <name evidence="1" type="ORF">VIS_S18BTA100018</name>
</gene>
<reference evidence="1" key="2">
    <citation type="submission" date="2012-02" db="EMBL/GenBank/DDBJ databases">
        <authorList>
            <person name="Genoscope - CEA"/>
        </authorList>
    </citation>
    <scope>NUCLEOTIDE SEQUENCE</scope>
</reference>
<proteinExistence type="predicted"/>
<evidence type="ECO:0008006" key="2">
    <source>
        <dbReference type="Google" id="ProtNLM"/>
    </source>
</evidence>
<accession>H6RFG8</accession>
<dbReference type="Pfam" id="PF14125">
    <property type="entry name" value="DUF4292"/>
    <property type="match status" value="1"/>
</dbReference>
<dbReference type="PROSITE" id="PS51257">
    <property type="entry name" value="PROKAR_LIPOPROTEIN"/>
    <property type="match status" value="1"/>
</dbReference>
<protein>
    <recommendedName>
        <fullName evidence="2">DUF4292 domain-containing protein</fullName>
    </recommendedName>
</protein>
<sequence>MKKLVLVGIGLLLFIGCKSLNPVATTSDIDTSLRTRAVQQQIEDKVLHFESLQWRGQASLEQKRKRQKVSVTLRLKQGVGIWINGSVIVPFARVFITPKQLQFYEKINRQYAKVDFIQLKKLLGARVDYEIIENIITARPLNKHSLKRAKLTFTQNSYVLSSRKRGVSLIWTYDSAFRLISQQLSDGETFVRVDYDSYQRIDNQWIPEQLNASLSGVDKTVKLRLQFKQMQLNGKFKMPFEIPKDYTKIKLH</sequence>
<dbReference type="InterPro" id="IPR025634">
    <property type="entry name" value="DUF4292"/>
</dbReference>
<dbReference type="AlphaFoldDB" id="H6RFG8"/>
<dbReference type="EMBL" id="FO117589">
    <property type="protein sequence ID" value="CCF99779.1"/>
    <property type="molecule type" value="Genomic_DNA"/>
</dbReference>
<reference evidence="1" key="1">
    <citation type="journal article" date="2012" name="Environ. Microbiol.">
        <title>Genomic content of uncultured Bacteroidetes from contrasting oceanic provinces in the North Atlantic Ocean.</title>
        <authorList>
            <person name="Gomez-Pereira P.R."/>
            <person name="Schuler M."/>
            <person name="Fuchs B.M."/>
            <person name="Bennke C."/>
            <person name="Teeling H."/>
            <person name="Waldmann J."/>
            <person name="Richter M."/>
            <person name="Barbe V."/>
            <person name="Bataille E."/>
            <person name="Glockner F.O."/>
            <person name="Amann R."/>
        </authorList>
    </citation>
    <scope>NUCLEOTIDE SEQUENCE</scope>
</reference>
<name>H6RFG8_9BACT</name>
<organism evidence="1">
    <name type="scientific">uncultured Flavobacteriia bacterium</name>
    <dbReference type="NCBI Taxonomy" id="212695"/>
    <lineage>
        <taxon>Bacteria</taxon>
        <taxon>Pseudomonadati</taxon>
        <taxon>Bacteroidota</taxon>
        <taxon>Flavobacteriia</taxon>
        <taxon>environmental samples</taxon>
    </lineage>
</organism>